<dbReference type="InterPro" id="IPR028202">
    <property type="entry name" value="Reductase_C"/>
</dbReference>
<evidence type="ECO:0000256" key="2">
    <source>
        <dbReference type="ARBA" id="ARBA00022630"/>
    </source>
</evidence>
<dbReference type="SUPFAM" id="SSF51905">
    <property type="entry name" value="FAD/NAD(P)-binding domain"/>
    <property type="match status" value="2"/>
</dbReference>
<reference evidence="7 8" key="1">
    <citation type="submission" date="2024-01" db="EMBL/GenBank/DDBJ databases">
        <title>Draft genome sequence of Gordonia sp. PKS22-38.</title>
        <authorList>
            <person name="Suphannarot A."/>
            <person name="Mingma R."/>
        </authorList>
    </citation>
    <scope>NUCLEOTIDE SEQUENCE [LARGE SCALE GENOMIC DNA]</scope>
    <source>
        <strain evidence="7 8">PKS22-38</strain>
    </source>
</reference>
<comment type="caution">
    <text evidence="7">The sequence shown here is derived from an EMBL/GenBank/DDBJ whole genome shotgun (WGS) entry which is preliminary data.</text>
</comment>
<dbReference type="PANTHER" id="PTHR43557:SF2">
    <property type="entry name" value="RIESKE DOMAIN-CONTAINING PROTEIN-RELATED"/>
    <property type="match status" value="1"/>
</dbReference>
<dbReference type="Gene3D" id="3.30.390.30">
    <property type="match status" value="1"/>
</dbReference>
<dbReference type="InterPro" id="IPR016156">
    <property type="entry name" value="FAD/NAD-linked_Rdtase_dimer_sf"/>
</dbReference>
<keyword evidence="2" id="KW-0285">Flavoprotein</keyword>
<evidence type="ECO:0000313" key="8">
    <source>
        <dbReference type="Proteomes" id="UP001335729"/>
    </source>
</evidence>
<protein>
    <submittedName>
        <fullName evidence="7">FAD-dependent oxidoreductase</fullName>
    </submittedName>
</protein>
<proteinExistence type="predicted"/>
<dbReference type="Pfam" id="PF14759">
    <property type="entry name" value="Reductase_C"/>
    <property type="match status" value="1"/>
</dbReference>
<evidence type="ECO:0000259" key="5">
    <source>
        <dbReference type="Pfam" id="PF07992"/>
    </source>
</evidence>
<dbReference type="SUPFAM" id="SSF55424">
    <property type="entry name" value="FAD/NAD-linked reductases, dimerisation (C-terminal) domain"/>
    <property type="match status" value="1"/>
</dbReference>
<dbReference type="InterPro" id="IPR050446">
    <property type="entry name" value="FAD-oxidoreductase/Apoptosis"/>
</dbReference>
<evidence type="ECO:0000313" key="7">
    <source>
        <dbReference type="EMBL" id="MEE4023995.1"/>
    </source>
</evidence>
<dbReference type="PANTHER" id="PTHR43557">
    <property type="entry name" value="APOPTOSIS-INDUCING FACTOR 1"/>
    <property type="match status" value="1"/>
</dbReference>
<sequence length="408" mass="43040">MTWTYGTDLRDIVIVGGSVGGMRTAASLRRRGFDGRIRVVAGETTPQYYRPALSKTFLSGDQSEDDVLLPVAEDPELEILLDATATSVDPGSRTVSVDHDGQRLALGYDGLVIATGLEPRRLPLPSLEGIHYVREIADATALRHELDAGPRVVVIGGGLIGAEVAATSRKLGLDVTIVETGDALLGAVLGATVGAAVTDLHRAHGVDVRTGVGVAEVSGARRVESVTLTTGEQIPADVVVVAVGSRPRTDWLAGSGALVDNGVRCAPNLRVLQGESMVAVGDVARIDDPQGLTAVPGSVRIEHWENAVRHSDVAARTLLEGPEAPAYTARTTFWTNQYDLALHVFGHPGRTDELRIAEGSVDELQGVATFHAGDRVTGILTLNQPQRLRAYRHLLDAPEPAAPVSATS</sequence>
<comment type="cofactor">
    <cofactor evidence="1">
        <name>FAD</name>
        <dbReference type="ChEBI" id="CHEBI:57692"/>
    </cofactor>
</comment>
<feature type="domain" description="FAD/NAD(P)-binding" evidence="5">
    <location>
        <begin position="11"/>
        <end position="310"/>
    </location>
</feature>
<dbReference type="Proteomes" id="UP001335729">
    <property type="component" value="Unassembled WGS sequence"/>
</dbReference>
<dbReference type="PRINTS" id="PR00411">
    <property type="entry name" value="PNDRDTASEI"/>
</dbReference>
<keyword evidence="3" id="KW-0274">FAD</keyword>
<dbReference type="EMBL" id="JAZDUE010000010">
    <property type="protein sequence ID" value="MEE4023995.1"/>
    <property type="molecule type" value="Genomic_DNA"/>
</dbReference>
<evidence type="ECO:0000259" key="6">
    <source>
        <dbReference type="Pfam" id="PF14759"/>
    </source>
</evidence>
<dbReference type="PRINTS" id="PR00368">
    <property type="entry name" value="FADPNR"/>
</dbReference>
<evidence type="ECO:0000256" key="4">
    <source>
        <dbReference type="ARBA" id="ARBA00023002"/>
    </source>
</evidence>
<organism evidence="7 8">
    <name type="scientific">Gordonia prachuapensis</name>
    <dbReference type="NCBI Taxonomy" id="3115651"/>
    <lineage>
        <taxon>Bacteria</taxon>
        <taxon>Bacillati</taxon>
        <taxon>Actinomycetota</taxon>
        <taxon>Actinomycetes</taxon>
        <taxon>Mycobacteriales</taxon>
        <taxon>Gordoniaceae</taxon>
        <taxon>Gordonia</taxon>
    </lineage>
</organism>
<dbReference type="InterPro" id="IPR023753">
    <property type="entry name" value="FAD/NAD-binding_dom"/>
</dbReference>
<evidence type="ECO:0000256" key="1">
    <source>
        <dbReference type="ARBA" id="ARBA00001974"/>
    </source>
</evidence>
<dbReference type="Gene3D" id="3.50.50.60">
    <property type="entry name" value="FAD/NAD(P)-binding domain"/>
    <property type="match status" value="2"/>
</dbReference>
<dbReference type="InterPro" id="IPR036188">
    <property type="entry name" value="FAD/NAD-bd_sf"/>
</dbReference>
<dbReference type="Pfam" id="PF07992">
    <property type="entry name" value="Pyr_redox_2"/>
    <property type="match status" value="1"/>
</dbReference>
<gene>
    <name evidence="7" type="ORF">V1Y59_12985</name>
</gene>
<feature type="domain" description="Reductase C-terminal" evidence="6">
    <location>
        <begin position="333"/>
        <end position="403"/>
    </location>
</feature>
<keyword evidence="4" id="KW-0560">Oxidoreductase</keyword>
<keyword evidence="8" id="KW-1185">Reference proteome</keyword>
<evidence type="ECO:0000256" key="3">
    <source>
        <dbReference type="ARBA" id="ARBA00022827"/>
    </source>
</evidence>
<name>A0ABU7MUJ4_9ACTN</name>
<dbReference type="RefSeq" id="WP_330505387.1">
    <property type="nucleotide sequence ID" value="NZ_JAZDUE010000010.1"/>
</dbReference>
<accession>A0ABU7MUJ4</accession>